<accession>A0A830DTB5</accession>
<dbReference type="Proteomes" id="UP000646833">
    <property type="component" value="Unassembled WGS sequence"/>
</dbReference>
<dbReference type="AlphaFoldDB" id="A0A830DTB5"/>
<dbReference type="Gene3D" id="1.20.1270.110">
    <property type="entry name" value="Uncharacterised protein family UPF0058"/>
    <property type="match status" value="1"/>
</dbReference>
<feature type="compositionally biased region" description="Polar residues" evidence="1">
    <location>
        <begin position="95"/>
        <end position="107"/>
    </location>
</feature>
<dbReference type="Pfam" id="PF01893">
    <property type="entry name" value="UPF0058"/>
    <property type="match status" value="1"/>
</dbReference>
<dbReference type="EMBL" id="BMCI01000003">
    <property type="protein sequence ID" value="GGC58023.1"/>
    <property type="molecule type" value="Genomic_DNA"/>
</dbReference>
<dbReference type="PANTHER" id="PTHR42203:SF2">
    <property type="entry name" value="UPF0058 PROTEIN MJ1205"/>
    <property type="match status" value="1"/>
</dbReference>
<comment type="caution">
    <text evidence="2">The sequence shown here is derived from an EMBL/GenBank/DDBJ whole genome shotgun (WGS) entry which is preliminary data.</text>
</comment>
<dbReference type="InterPro" id="IPR002753">
    <property type="entry name" value="UPF0058"/>
</dbReference>
<sequence>MSTYVQLMKKNELIHVHSLLVEIATDYRDSGVVTSADLEPYNRLGISPMALRDCRADHERAVRTLTAVLAVCAARDLDRDAEAVPGRRLLRSDETAGTDTDQRATSY</sequence>
<evidence type="ECO:0000313" key="3">
    <source>
        <dbReference type="Proteomes" id="UP000646833"/>
    </source>
</evidence>
<dbReference type="PANTHER" id="PTHR42203">
    <property type="entry name" value="UPF0058 PROTEIN MJ1205"/>
    <property type="match status" value="1"/>
</dbReference>
<evidence type="ECO:0000256" key="1">
    <source>
        <dbReference type="SAM" id="MobiDB-lite"/>
    </source>
</evidence>
<evidence type="ECO:0000313" key="2">
    <source>
        <dbReference type="EMBL" id="GGC58023.1"/>
    </source>
</evidence>
<organism evidence="2 3">
    <name type="scientific">Haloferax sulfurifontis</name>
    <dbReference type="NCBI Taxonomy" id="255616"/>
    <lineage>
        <taxon>Archaea</taxon>
        <taxon>Methanobacteriati</taxon>
        <taxon>Methanobacteriota</taxon>
        <taxon>Stenosarchaea group</taxon>
        <taxon>Halobacteria</taxon>
        <taxon>Halobacteriales</taxon>
        <taxon>Haloferacaceae</taxon>
        <taxon>Haloferax</taxon>
    </lineage>
</organism>
<reference evidence="2" key="1">
    <citation type="journal article" date="2014" name="Int. J. Syst. Evol. Microbiol.">
        <title>Complete genome sequence of Corynebacterium casei LMG S-19264T (=DSM 44701T), isolated from a smear-ripened cheese.</title>
        <authorList>
            <consortium name="US DOE Joint Genome Institute (JGI-PGF)"/>
            <person name="Walter F."/>
            <person name="Albersmeier A."/>
            <person name="Kalinowski J."/>
            <person name="Ruckert C."/>
        </authorList>
    </citation>
    <scope>NUCLEOTIDE SEQUENCE</scope>
    <source>
        <strain evidence="2">CCM 7217</strain>
    </source>
</reference>
<reference evidence="2" key="2">
    <citation type="submission" date="2020-09" db="EMBL/GenBank/DDBJ databases">
        <authorList>
            <person name="Sun Q."/>
            <person name="Sedlacek I."/>
        </authorList>
    </citation>
    <scope>NUCLEOTIDE SEQUENCE</scope>
    <source>
        <strain evidence="2">CCM 7217</strain>
    </source>
</reference>
<protein>
    <submittedName>
        <fullName evidence="2">Uncharacterized protein</fullName>
    </submittedName>
</protein>
<dbReference type="SUPFAM" id="SSF140371">
    <property type="entry name" value="Vng1086c-like"/>
    <property type="match status" value="1"/>
</dbReference>
<name>A0A830DTB5_9EURY</name>
<dbReference type="InterPro" id="IPR036519">
    <property type="entry name" value="UPF0058_sf"/>
</dbReference>
<gene>
    <name evidence="2" type="ORF">GCM10007209_19910</name>
</gene>
<proteinExistence type="predicted"/>
<feature type="region of interest" description="Disordered" evidence="1">
    <location>
        <begin position="84"/>
        <end position="107"/>
    </location>
</feature>